<dbReference type="PROSITE" id="PS51112">
    <property type="entry name" value="AMMECR1"/>
    <property type="match status" value="1"/>
</dbReference>
<dbReference type="SUPFAM" id="SSF143447">
    <property type="entry name" value="AMMECR1-like"/>
    <property type="match status" value="1"/>
</dbReference>
<sequence>MELLTADEGRLALSYARSVMHEHIAGTPYDEPSWPAIFSKKRGVFVTLTIHGELRGCIGYPYPVLPLKEAIHDAACSASTEDPRFPPVKAEELSHISVEVTILTEPQLLEVAPDMRTSAIEVGRHGLIVKGFGRSGLLLPQVPVEWGWNTREFLDHTCNKAGLPAKSWLESSVQVFTFEGQIFSEKHD</sequence>
<evidence type="ECO:0000256" key="1">
    <source>
        <dbReference type="HAMAP-Rule" id="MF_00645"/>
    </source>
</evidence>
<dbReference type="Gene3D" id="3.30.1490.150">
    <property type="entry name" value="Hypothetical protein ph0010, domain 2"/>
    <property type="match status" value="1"/>
</dbReference>
<proteinExistence type="inferred from homology"/>
<dbReference type="EMBL" id="QGMY01000002">
    <property type="protein sequence ID" value="PWR74162.1"/>
    <property type="molecule type" value="Genomic_DNA"/>
</dbReference>
<comment type="caution">
    <text evidence="3">The sequence shown here is derived from an EMBL/GenBank/DDBJ whole genome shotgun (WGS) entry which is preliminary data.</text>
</comment>
<dbReference type="RefSeq" id="WP_109967441.1">
    <property type="nucleotide sequence ID" value="NZ_CP176093.1"/>
</dbReference>
<evidence type="ECO:0000313" key="4">
    <source>
        <dbReference type="Proteomes" id="UP000245657"/>
    </source>
</evidence>
<dbReference type="Pfam" id="PF01871">
    <property type="entry name" value="AMMECR1"/>
    <property type="match status" value="1"/>
</dbReference>
<dbReference type="InterPro" id="IPR023472">
    <property type="entry name" value="Uncharacterised_MJ0810"/>
</dbReference>
<gene>
    <name evidence="3" type="ORF">DK846_03135</name>
</gene>
<dbReference type="InterPro" id="IPR002733">
    <property type="entry name" value="AMMECR1_domain"/>
</dbReference>
<evidence type="ECO:0000313" key="3">
    <source>
        <dbReference type="EMBL" id="PWR74162.1"/>
    </source>
</evidence>
<dbReference type="Gene3D" id="3.30.700.20">
    <property type="entry name" value="Hypothetical protein ph0010, domain 1"/>
    <property type="match status" value="1"/>
</dbReference>
<dbReference type="OrthoDB" id="25187at2157"/>
<reference evidence="3 4" key="1">
    <citation type="submission" date="2018-05" db="EMBL/GenBank/DDBJ databases">
        <title>Draft genome of Methanospirillum lacunae Ki8-1.</title>
        <authorList>
            <person name="Dueholm M.S."/>
            <person name="Nielsen P.H."/>
            <person name="Bakmann L.F."/>
            <person name="Otzen D.E."/>
        </authorList>
    </citation>
    <scope>NUCLEOTIDE SEQUENCE [LARGE SCALE GENOMIC DNA]</scope>
    <source>
        <strain evidence="3 4">Ki8-1</strain>
    </source>
</reference>
<dbReference type="InterPro" id="IPR023473">
    <property type="entry name" value="AMMECR1"/>
</dbReference>
<dbReference type="AlphaFoldDB" id="A0A2V2N236"/>
<evidence type="ECO:0000259" key="2">
    <source>
        <dbReference type="PROSITE" id="PS51112"/>
    </source>
</evidence>
<dbReference type="PANTHER" id="PTHR13016">
    <property type="entry name" value="AMMECR1 HOMOLOG"/>
    <property type="match status" value="1"/>
</dbReference>
<dbReference type="NCBIfam" id="TIGR04335">
    <property type="entry name" value="AmmeMemoSam_A"/>
    <property type="match status" value="1"/>
</dbReference>
<dbReference type="NCBIfam" id="TIGR00296">
    <property type="entry name" value="TIGR00296 family protein"/>
    <property type="match status" value="1"/>
</dbReference>
<organism evidence="3 4">
    <name type="scientific">Methanospirillum lacunae</name>
    <dbReference type="NCBI Taxonomy" id="668570"/>
    <lineage>
        <taxon>Archaea</taxon>
        <taxon>Methanobacteriati</taxon>
        <taxon>Methanobacteriota</taxon>
        <taxon>Stenosarchaea group</taxon>
        <taxon>Methanomicrobia</taxon>
        <taxon>Methanomicrobiales</taxon>
        <taxon>Methanospirillaceae</taxon>
        <taxon>Methanospirillum</taxon>
    </lineage>
</organism>
<dbReference type="Proteomes" id="UP000245657">
    <property type="component" value="Unassembled WGS sequence"/>
</dbReference>
<protein>
    <recommendedName>
        <fullName evidence="1">Protein DK846_03135</fullName>
    </recommendedName>
</protein>
<keyword evidence="4" id="KW-1185">Reference proteome</keyword>
<dbReference type="InterPro" id="IPR027485">
    <property type="entry name" value="AMMECR1_N"/>
</dbReference>
<dbReference type="GeneID" id="97549531"/>
<dbReference type="InterPro" id="IPR027623">
    <property type="entry name" value="AmmeMemoSam_A"/>
</dbReference>
<dbReference type="PANTHER" id="PTHR13016:SF0">
    <property type="entry name" value="AMME SYNDROME CANDIDATE GENE 1 PROTEIN"/>
    <property type="match status" value="1"/>
</dbReference>
<accession>A0A2V2N236</accession>
<dbReference type="HAMAP" id="MF_00645">
    <property type="entry name" value="AMMECR1"/>
    <property type="match status" value="1"/>
</dbReference>
<dbReference type="InterPro" id="IPR036071">
    <property type="entry name" value="AMMECR1_dom_sf"/>
</dbReference>
<name>A0A2V2N236_9EURY</name>
<feature type="domain" description="AMMECR1" evidence="2">
    <location>
        <begin position="7"/>
        <end position="188"/>
    </location>
</feature>